<feature type="compositionally biased region" description="Low complexity" evidence="8">
    <location>
        <begin position="619"/>
        <end position="633"/>
    </location>
</feature>
<keyword evidence="6 7" id="KW-0539">Nucleus</keyword>
<dbReference type="PANTHER" id="PTHR35041:SF4">
    <property type="entry name" value="MEDIATOR OF RNA POLYMERASE II TRANSCRIPTION SUBUNIT 1"/>
    <property type="match status" value="1"/>
</dbReference>
<dbReference type="PANTHER" id="PTHR35041">
    <property type="entry name" value="MEDIATOR OF RNA POLYMERASE II TRANSCRIPTION SUBUNIT 1"/>
    <property type="match status" value="1"/>
</dbReference>
<dbReference type="Pfam" id="PF10744">
    <property type="entry name" value="Med1"/>
    <property type="match status" value="1"/>
</dbReference>
<comment type="subcellular location">
    <subcellularLocation>
        <location evidence="1 7">Nucleus</location>
    </subcellularLocation>
</comment>
<evidence type="ECO:0000256" key="8">
    <source>
        <dbReference type="SAM" id="MobiDB-lite"/>
    </source>
</evidence>
<feature type="domain" description="Mediator complex subunit Med1" evidence="9">
    <location>
        <begin position="122"/>
        <end position="537"/>
    </location>
</feature>
<evidence type="ECO:0000256" key="6">
    <source>
        <dbReference type="ARBA" id="ARBA00023242"/>
    </source>
</evidence>
<dbReference type="GO" id="GO:0003712">
    <property type="term" value="F:transcription coregulator activity"/>
    <property type="evidence" value="ECO:0007669"/>
    <property type="project" value="InterPro"/>
</dbReference>
<evidence type="ECO:0000256" key="1">
    <source>
        <dbReference type="ARBA" id="ARBA00004123"/>
    </source>
</evidence>
<dbReference type="AlphaFoldDB" id="A0A8S8ZW10"/>
<protein>
    <recommendedName>
        <fullName evidence="7">Mediator of RNA polymerase II transcription subunit 1</fullName>
    </recommendedName>
    <alternativeName>
        <fullName evidence="7">Mediator complex subunit 1</fullName>
    </alternativeName>
</protein>
<sequence length="760" mass="83278">MTTPTPMKHTLSQQGSGKTPSQTQHGAAATPPVSTPFSMAHAALSPHGSRLSPQAVKKSPAISAAALLNHPTSNSAVSFDSPSAAAAFSNLQLSELDFKSMGGLAGLQVGRNTDDEKAKRLDEVISILSQIRGYVSEAGLERLARKLGLDCMWDEHIAGESKRTLIIAGSALELLIGFTDNIVQSLALAFPESSDSVNKHAEDAGKILLENLKLQPGQSPLTKQLDKFSVNFERLAILDKLSIASVLNLYEAIAGVYDSLSRLHQWELQKIREDASLAGRSDEYLRNIVLCTRSGTPAMNARGKVGMRIDYWKDKYLQPPTNPQMATYVEKHEKIWGILIGCAPINMDLDVNVHPVRVSSHWISESVERPHIPGDLQTGPVVDWLEPQDTLVPPDPEKAGDSLLGPRLPSVTFSATFDPPMPISLGLWEQLRSMGIGIPPMEERKAFDLLVFPMAPGGYYDPSELREIHCTKYINYQLPGSPAWNSRKHANSLYIYKNVYGKTLAEASFSHPQQLIAMLPYLRQYAFLSTLLENSFKEDTGPKRTPPQTTVYSDSLSKKTTTNRDEFDRFMSLSPATVKSPRSDAPTPMDISKSMSIDPVSQPNHPHPSGTVPMSIDGASQAQLLPSQAAHSQPTSHLNTQVPPTGGPNPSTHTFPNSSHTPASGPSGPEPEAIKIDINLTMVHAPRLQIAFPFRASETAIVVLEIRENGQVHVESQNVLDERNTVAPNGRERRPEDLGKMLETVEDIGKWVEFIRTRWA</sequence>
<dbReference type="Proteomes" id="UP000433876">
    <property type="component" value="Unassembled WGS sequence"/>
</dbReference>
<comment type="similarity">
    <text evidence="2 7">Belongs to the Mediator complex subunit 1 family.</text>
</comment>
<reference evidence="10 11" key="1">
    <citation type="submission" date="2017-07" db="EMBL/GenBank/DDBJ databases">
        <title>Genome sequence of the Sordaria macrospora wild type strain R19027.</title>
        <authorList>
            <person name="Nowrousian M."/>
            <person name="Teichert I."/>
            <person name="Kueck U."/>
        </authorList>
    </citation>
    <scope>NUCLEOTIDE SEQUENCE [LARGE SCALE GENOMIC DNA]</scope>
    <source>
        <strain evidence="10 11">R19027</strain>
        <tissue evidence="10">Mycelium</tissue>
    </source>
</reference>
<feature type="region of interest" description="Disordered" evidence="8">
    <location>
        <begin position="1"/>
        <end position="53"/>
    </location>
</feature>
<evidence type="ECO:0000256" key="4">
    <source>
        <dbReference type="ARBA" id="ARBA00023159"/>
    </source>
</evidence>
<evidence type="ECO:0000256" key="5">
    <source>
        <dbReference type="ARBA" id="ARBA00023163"/>
    </source>
</evidence>
<keyword evidence="3 7" id="KW-0805">Transcription regulation</keyword>
<feature type="compositionally biased region" description="Polar residues" evidence="8">
    <location>
        <begin position="593"/>
        <end position="604"/>
    </location>
</feature>
<dbReference type="GO" id="GO:0016592">
    <property type="term" value="C:mediator complex"/>
    <property type="evidence" value="ECO:0007669"/>
    <property type="project" value="InterPro"/>
</dbReference>
<evidence type="ECO:0000256" key="2">
    <source>
        <dbReference type="ARBA" id="ARBA00006210"/>
    </source>
</evidence>
<evidence type="ECO:0000256" key="3">
    <source>
        <dbReference type="ARBA" id="ARBA00023015"/>
    </source>
</evidence>
<comment type="caution">
    <text evidence="10">The sequence shown here is derived from an EMBL/GenBank/DDBJ whole genome shotgun (WGS) entry which is preliminary data.</text>
</comment>
<proteinExistence type="inferred from homology"/>
<dbReference type="EMBL" id="NMPR01000025">
    <property type="protein sequence ID" value="KAA8634213.1"/>
    <property type="molecule type" value="Genomic_DNA"/>
</dbReference>
<evidence type="ECO:0000256" key="7">
    <source>
        <dbReference type="RuleBase" id="RU364059"/>
    </source>
</evidence>
<gene>
    <name evidence="10" type="ORF">SMACR_05560</name>
</gene>
<evidence type="ECO:0000313" key="10">
    <source>
        <dbReference type="EMBL" id="KAA8634213.1"/>
    </source>
</evidence>
<feature type="compositionally biased region" description="Polar residues" evidence="8">
    <location>
        <begin position="546"/>
        <end position="560"/>
    </location>
</feature>
<feature type="region of interest" description="Disordered" evidence="8">
    <location>
        <begin position="537"/>
        <end position="672"/>
    </location>
</feature>
<dbReference type="OMA" id="KWAEWIR"/>
<evidence type="ECO:0000259" key="9">
    <source>
        <dbReference type="Pfam" id="PF10744"/>
    </source>
</evidence>
<keyword evidence="5 7" id="KW-0804">Transcription</keyword>
<feature type="compositionally biased region" description="Polar residues" evidence="8">
    <location>
        <begin position="1"/>
        <end position="25"/>
    </location>
</feature>
<organism evidence="10 11">
    <name type="scientific">Sordaria macrospora</name>
    <dbReference type="NCBI Taxonomy" id="5147"/>
    <lineage>
        <taxon>Eukaryota</taxon>
        <taxon>Fungi</taxon>
        <taxon>Dikarya</taxon>
        <taxon>Ascomycota</taxon>
        <taxon>Pezizomycotina</taxon>
        <taxon>Sordariomycetes</taxon>
        <taxon>Sordariomycetidae</taxon>
        <taxon>Sordariales</taxon>
        <taxon>Sordariaceae</taxon>
        <taxon>Sordaria</taxon>
    </lineage>
</organism>
<evidence type="ECO:0000313" key="11">
    <source>
        <dbReference type="Proteomes" id="UP000433876"/>
    </source>
</evidence>
<feature type="compositionally biased region" description="Polar residues" evidence="8">
    <location>
        <begin position="634"/>
        <end position="664"/>
    </location>
</feature>
<dbReference type="VEuPathDB" id="FungiDB:SMAC_05560"/>
<dbReference type="InterPro" id="IPR019680">
    <property type="entry name" value="Mediator_Med1"/>
</dbReference>
<comment type="function">
    <text evidence="7">Component of the Mediator complex, a coactivator involved in the regulated transcription of nearly all RNA polymerase II-dependent genes. Mediator functions as a bridge to convey information from gene-specific regulatory proteins to the basal RNA polymerase II transcription machinery. Mediator is recruited to promoters by direct interactions with regulatory proteins and serves as a scaffold for the assembly of a functional preinitiation complex with RNA polymerase II and the general transcription factors.</text>
</comment>
<dbReference type="GO" id="GO:0045944">
    <property type="term" value="P:positive regulation of transcription by RNA polymerase II"/>
    <property type="evidence" value="ECO:0007669"/>
    <property type="project" value="UniProtKB-ARBA"/>
</dbReference>
<accession>A0A8S8ZW10</accession>
<keyword evidence="4 7" id="KW-0010">Activator</keyword>
<name>A0A8S8ZW10_SORMA</name>